<dbReference type="AlphaFoldDB" id="A0A2S6CXJ4"/>
<proteinExistence type="predicted"/>
<accession>A0A2S6CXJ4</accession>
<organism evidence="1 2">
    <name type="scientific">Cuspidothrix issatschenkoi CHARLIE-1</name>
    <dbReference type="NCBI Taxonomy" id="2052836"/>
    <lineage>
        <taxon>Bacteria</taxon>
        <taxon>Bacillati</taxon>
        <taxon>Cyanobacteriota</taxon>
        <taxon>Cyanophyceae</taxon>
        <taxon>Nostocales</taxon>
        <taxon>Aphanizomenonaceae</taxon>
        <taxon>Cuspidothrix</taxon>
    </lineage>
</organism>
<dbReference type="RefSeq" id="WP_104386707.1">
    <property type="nucleotide sequence ID" value="NZ_PGEM01000026.1"/>
</dbReference>
<evidence type="ECO:0008006" key="3">
    <source>
        <dbReference type="Google" id="ProtNLM"/>
    </source>
</evidence>
<dbReference type="EMBL" id="PGEM01000026">
    <property type="protein sequence ID" value="PPJ64484.1"/>
    <property type="molecule type" value="Genomic_DNA"/>
</dbReference>
<keyword evidence="2" id="KW-1185">Reference proteome</keyword>
<sequence length="95" mass="11147">MYCQNINFSRHAIQQMFYRRISKKEVETVIAYGQIIEENPDDTPYPSYLILDFVEGKPIHVVFSYDEATDTGYVVTAYIPDANIWLDGFTTRRQK</sequence>
<dbReference type="InterPro" id="IPR025354">
    <property type="entry name" value="DUF4258"/>
</dbReference>
<evidence type="ECO:0000313" key="1">
    <source>
        <dbReference type="EMBL" id="PPJ64484.1"/>
    </source>
</evidence>
<evidence type="ECO:0000313" key="2">
    <source>
        <dbReference type="Proteomes" id="UP000239589"/>
    </source>
</evidence>
<protein>
    <recommendedName>
        <fullName evidence="3">DUF4258 domain-containing protein</fullName>
    </recommendedName>
</protein>
<dbReference type="OrthoDB" id="9791640at2"/>
<dbReference type="Pfam" id="PF14076">
    <property type="entry name" value="DUF4258"/>
    <property type="match status" value="1"/>
</dbReference>
<reference evidence="1 2" key="1">
    <citation type="submission" date="2018-02" db="EMBL/GenBank/DDBJ databases">
        <title>Discovery of a pederin family compound in a non-symbiotic bloom-forming cyanobacterium.</title>
        <authorList>
            <person name="Kust A."/>
            <person name="Mares J."/>
            <person name="Jokela J."/>
            <person name="Urajova P."/>
            <person name="Hajek J."/>
            <person name="Saurav K."/>
            <person name="Voracova K."/>
            <person name="Fewer D.P."/>
            <person name="Haapaniemi E."/>
            <person name="Permi P."/>
            <person name="Rehakova K."/>
            <person name="Sivonen K."/>
            <person name="Hrouzek P."/>
        </authorList>
    </citation>
    <scope>NUCLEOTIDE SEQUENCE [LARGE SCALE GENOMIC DNA]</scope>
    <source>
        <strain evidence="1 2">CHARLIE-1</strain>
    </source>
</reference>
<dbReference type="Proteomes" id="UP000239589">
    <property type="component" value="Unassembled WGS sequence"/>
</dbReference>
<gene>
    <name evidence="1" type="ORF">CUN59_04455</name>
</gene>
<comment type="caution">
    <text evidence="1">The sequence shown here is derived from an EMBL/GenBank/DDBJ whole genome shotgun (WGS) entry which is preliminary data.</text>
</comment>
<name>A0A2S6CXJ4_9CYAN</name>